<keyword evidence="3" id="KW-1185">Reference proteome</keyword>
<gene>
    <name evidence="2" type="ORF">F5878DRAFT_639790</name>
</gene>
<reference evidence="2" key="1">
    <citation type="submission" date="2022-08" db="EMBL/GenBank/DDBJ databases">
        <authorList>
            <consortium name="DOE Joint Genome Institute"/>
            <person name="Min B."/>
            <person name="Riley R."/>
            <person name="Sierra-Patev S."/>
            <person name="Naranjo-Ortiz M."/>
            <person name="Looney B."/>
            <person name="Konkel Z."/>
            <person name="Slot J.C."/>
            <person name="Sakamoto Y."/>
            <person name="Steenwyk J.L."/>
            <person name="Rokas A."/>
            <person name="Carro J."/>
            <person name="Camarero S."/>
            <person name="Ferreira P."/>
            <person name="Molpeceres G."/>
            <person name="Ruiz-Duenas F.J."/>
            <person name="Serrano A."/>
            <person name="Henrissat B."/>
            <person name="Drula E."/>
            <person name="Hughes K.W."/>
            <person name="Mata J.L."/>
            <person name="Ishikawa N.K."/>
            <person name="Vargas-Isla R."/>
            <person name="Ushijima S."/>
            <person name="Smith C.A."/>
            <person name="Ahrendt S."/>
            <person name="Andreopoulos W."/>
            <person name="He G."/>
            <person name="Labutti K."/>
            <person name="Lipzen A."/>
            <person name="Ng V."/>
            <person name="Sandor L."/>
            <person name="Barry K."/>
            <person name="Martinez A.T."/>
            <person name="Xiao Y."/>
            <person name="Gibbons J.G."/>
            <person name="Terashima K."/>
            <person name="Hibbett D.S."/>
            <person name="Grigoriev I.V."/>
        </authorList>
    </citation>
    <scope>NUCLEOTIDE SEQUENCE</scope>
    <source>
        <strain evidence="2">TFB9207</strain>
    </source>
</reference>
<evidence type="ECO:0000313" key="2">
    <source>
        <dbReference type="EMBL" id="KAJ3841211.1"/>
    </source>
</evidence>
<feature type="region of interest" description="Disordered" evidence="1">
    <location>
        <begin position="1"/>
        <end position="27"/>
    </location>
</feature>
<dbReference type="InterPro" id="IPR052066">
    <property type="entry name" value="Glycosphingolipid_Hydrolases"/>
</dbReference>
<dbReference type="PANTHER" id="PTHR31308">
    <property type="match status" value="1"/>
</dbReference>
<name>A0AA38PEF2_9AGAR</name>
<dbReference type="GO" id="GO:0008422">
    <property type="term" value="F:beta-glucosidase activity"/>
    <property type="evidence" value="ECO:0007669"/>
    <property type="project" value="TreeGrafter"/>
</dbReference>
<organism evidence="2 3">
    <name type="scientific">Lentinula raphanica</name>
    <dbReference type="NCBI Taxonomy" id="153919"/>
    <lineage>
        <taxon>Eukaryota</taxon>
        <taxon>Fungi</taxon>
        <taxon>Dikarya</taxon>
        <taxon>Basidiomycota</taxon>
        <taxon>Agaricomycotina</taxon>
        <taxon>Agaricomycetes</taxon>
        <taxon>Agaricomycetidae</taxon>
        <taxon>Agaricales</taxon>
        <taxon>Marasmiineae</taxon>
        <taxon>Omphalotaceae</taxon>
        <taxon>Lentinula</taxon>
    </lineage>
</organism>
<dbReference type="PANTHER" id="PTHR31308:SF5">
    <property type="entry name" value="ERGOSTERYL-BETA-GLUCOSIDASE"/>
    <property type="match status" value="1"/>
</dbReference>
<proteinExistence type="predicted"/>
<protein>
    <submittedName>
        <fullName evidence="2">Uncharacterized protein</fullName>
    </submittedName>
</protein>
<dbReference type="EMBL" id="MU806048">
    <property type="protein sequence ID" value="KAJ3841211.1"/>
    <property type="molecule type" value="Genomic_DNA"/>
</dbReference>
<dbReference type="SUPFAM" id="SSF51445">
    <property type="entry name" value="(Trans)glycosidases"/>
    <property type="match status" value="1"/>
</dbReference>
<comment type="caution">
    <text evidence="2">The sequence shown here is derived from an EMBL/GenBank/DDBJ whole genome shotgun (WGS) entry which is preliminary data.</text>
</comment>
<sequence length="128" mass="14378">MCGLQGVNLSGSPKSPRPSNHDNDTFPYNAESVTFVDRPFPLEETPEHLARLRRWGLALIRFLVTWEEAFMTPNIKLTSATFPSYFCNMDGCLCLSSPRRMVALLRWVWSTCLDIGGSKAFRGGCKST</sequence>
<dbReference type="AlphaFoldDB" id="A0AA38PEF2"/>
<evidence type="ECO:0000256" key="1">
    <source>
        <dbReference type="SAM" id="MobiDB-lite"/>
    </source>
</evidence>
<evidence type="ECO:0000313" key="3">
    <source>
        <dbReference type="Proteomes" id="UP001163846"/>
    </source>
</evidence>
<accession>A0AA38PEF2</accession>
<dbReference type="InterPro" id="IPR017853">
    <property type="entry name" value="GH"/>
</dbReference>
<dbReference type="Proteomes" id="UP001163846">
    <property type="component" value="Unassembled WGS sequence"/>
</dbReference>